<gene>
    <name evidence="10" type="ORF">ABU178_18575</name>
</gene>
<comment type="similarity">
    <text evidence="2 7">Belongs to the major facilitator superfamily. Sugar transporter (TC 2.A.1.1) family.</text>
</comment>
<protein>
    <submittedName>
        <fullName evidence="10">Sugar porter family MFS transporter</fullName>
    </submittedName>
</protein>
<feature type="transmembrane region" description="Helical" evidence="8">
    <location>
        <begin position="174"/>
        <end position="197"/>
    </location>
</feature>
<feature type="transmembrane region" description="Helical" evidence="8">
    <location>
        <begin position="422"/>
        <end position="444"/>
    </location>
</feature>
<feature type="transmembrane region" description="Helical" evidence="8">
    <location>
        <begin position="354"/>
        <end position="376"/>
    </location>
</feature>
<keyword evidence="6 8" id="KW-0472">Membrane</keyword>
<dbReference type="InterPro" id="IPR020846">
    <property type="entry name" value="MFS_dom"/>
</dbReference>
<dbReference type="InterPro" id="IPR050814">
    <property type="entry name" value="Myo-inositol_Transporter"/>
</dbReference>
<feature type="transmembrane region" description="Helical" evidence="8">
    <location>
        <begin position="325"/>
        <end position="348"/>
    </location>
</feature>
<evidence type="ECO:0000313" key="11">
    <source>
        <dbReference type="Proteomes" id="UP001611251"/>
    </source>
</evidence>
<dbReference type="PANTHER" id="PTHR48020:SF12">
    <property type="entry name" value="PROTON MYO-INOSITOL COTRANSPORTER"/>
    <property type="match status" value="1"/>
</dbReference>
<dbReference type="SUPFAM" id="SSF103473">
    <property type="entry name" value="MFS general substrate transporter"/>
    <property type="match status" value="1"/>
</dbReference>
<feature type="transmembrane region" description="Helical" evidence="8">
    <location>
        <begin position="82"/>
        <end position="101"/>
    </location>
</feature>
<feature type="transmembrane region" description="Helical" evidence="8">
    <location>
        <begin position="141"/>
        <end position="162"/>
    </location>
</feature>
<accession>A0ABW7Q0P2</accession>
<reference evidence="10 11" key="1">
    <citation type="submission" date="2024-08" db="EMBL/GenBank/DDBJ databases">
        <title>Pantoea ronii - a newly identified human opportunistic pathogen.</title>
        <authorList>
            <person name="Keidar-Friedman D."/>
            <person name="Sorek N."/>
            <person name="Leshin-Carmel D."/>
            <person name="Tsur A."/>
            <person name="Amsalem M."/>
            <person name="Tolkach D."/>
            <person name="Brosh-Nissimov T."/>
        </authorList>
    </citation>
    <scope>NUCLEOTIDE SEQUENCE [LARGE SCALE GENOMIC DNA]</scope>
    <source>
        <strain evidence="10 11">AA23256</strain>
    </source>
</reference>
<dbReference type="InterPro" id="IPR036259">
    <property type="entry name" value="MFS_trans_sf"/>
</dbReference>
<proteinExistence type="inferred from homology"/>
<dbReference type="Gene3D" id="1.20.1250.20">
    <property type="entry name" value="MFS general substrate transporter like domains"/>
    <property type="match status" value="2"/>
</dbReference>
<dbReference type="PANTHER" id="PTHR48020">
    <property type="entry name" value="PROTON MYO-INOSITOL COTRANSPORTER"/>
    <property type="match status" value="1"/>
</dbReference>
<evidence type="ECO:0000256" key="5">
    <source>
        <dbReference type="ARBA" id="ARBA00022989"/>
    </source>
</evidence>
<evidence type="ECO:0000256" key="1">
    <source>
        <dbReference type="ARBA" id="ARBA00004127"/>
    </source>
</evidence>
<comment type="subcellular location">
    <subcellularLocation>
        <location evidence="1">Endomembrane system</location>
        <topology evidence="1">Multi-pass membrane protein</topology>
    </subcellularLocation>
</comment>
<evidence type="ECO:0000256" key="3">
    <source>
        <dbReference type="ARBA" id="ARBA00022448"/>
    </source>
</evidence>
<dbReference type="InterPro" id="IPR005828">
    <property type="entry name" value="MFS_sugar_transport-like"/>
</dbReference>
<feature type="transmembrane region" description="Helical" evidence="8">
    <location>
        <begin position="295"/>
        <end position="313"/>
    </location>
</feature>
<comment type="caution">
    <text evidence="10">The sequence shown here is derived from an EMBL/GenBank/DDBJ whole genome shotgun (WGS) entry which is preliminary data.</text>
</comment>
<evidence type="ECO:0000256" key="2">
    <source>
        <dbReference type="ARBA" id="ARBA00010992"/>
    </source>
</evidence>
<dbReference type="PROSITE" id="PS00217">
    <property type="entry name" value="SUGAR_TRANSPORT_2"/>
    <property type="match status" value="1"/>
</dbReference>
<organism evidence="10 11">
    <name type="scientific">Pantoea osteomyelitidis</name>
    <dbReference type="NCBI Taxonomy" id="3230026"/>
    <lineage>
        <taxon>Bacteria</taxon>
        <taxon>Pseudomonadati</taxon>
        <taxon>Pseudomonadota</taxon>
        <taxon>Gammaproteobacteria</taxon>
        <taxon>Enterobacterales</taxon>
        <taxon>Erwiniaceae</taxon>
        <taxon>Pantoea</taxon>
    </lineage>
</organism>
<dbReference type="RefSeq" id="WP_397217669.1">
    <property type="nucleotide sequence ID" value="NZ_JBGFSN010000011.1"/>
</dbReference>
<dbReference type="PRINTS" id="PR00171">
    <property type="entry name" value="SUGRTRNSPORT"/>
</dbReference>
<evidence type="ECO:0000313" key="10">
    <source>
        <dbReference type="EMBL" id="MFH8136158.1"/>
    </source>
</evidence>
<dbReference type="NCBIfam" id="TIGR00879">
    <property type="entry name" value="SP"/>
    <property type="match status" value="1"/>
</dbReference>
<dbReference type="InterPro" id="IPR003663">
    <property type="entry name" value="Sugar/inositol_transpt"/>
</dbReference>
<evidence type="ECO:0000256" key="7">
    <source>
        <dbReference type="RuleBase" id="RU003346"/>
    </source>
</evidence>
<dbReference type="Pfam" id="PF00083">
    <property type="entry name" value="Sugar_tr"/>
    <property type="match status" value="1"/>
</dbReference>
<keyword evidence="4 8" id="KW-0812">Transmembrane</keyword>
<dbReference type="EMBL" id="JBGFSN010000011">
    <property type="protein sequence ID" value="MFH8136158.1"/>
    <property type="molecule type" value="Genomic_DNA"/>
</dbReference>
<sequence>MKNGQKRYNMLYVMLCCTVAAFGGLLMGYDSSIISGAIEPLSEYFQLSPAETGWAVSNILLGSLVGCFIAPKLSDKLGRKKSLAITALLFTASVIGTAIAHNFTVFVLFRILGGLAIGLASVISPIYLAELSPSKYRGRTSALYAVCCVGGQSVVLLTNYFINKSMLPEAMIDMGWRYILATALIPCALFIFCIAFIPESPRWNLLKGRDKEALDTLSKISNRTHAETVYQEIKSSFTREAALQHKAKLSLNKTTVPLLVIGIGLAVGNQISGINVIQYFGPSLLKNVSSSVDSALLQTFWLSVCQFIGVLIGMSVSDKFGRRKLLLMGAITSSLFLAYSFIAFYYHLPGVLSVVGLFAYMIFFGISWGQIVWTVLGELFPTEIRSVCMGISICAMSMANFIISTTFPILNSNAFLVEMFHGGFPLLLFAIFSLGMYFFTFRYLPETAGVPLEKIHALVLEKFNVAAEPDAYPVEQREQLKS</sequence>
<dbReference type="PROSITE" id="PS50850">
    <property type="entry name" value="MFS"/>
    <property type="match status" value="1"/>
</dbReference>
<evidence type="ECO:0000259" key="9">
    <source>
        <dbReference type="PROSITE" id="PS50850"/>
    </source>
</evidence>
<feature type="transmembrane region" description="Helical" evidence="8">
    <location>
        <begin position="52"/>
        <end position="70"/>
    </location>
</feature>
<feature type="transmembrane region" description="Helical" evidence="8">
    <location>
        <begin position="256"/>
        <end position="280"/>
    </location>
</feature>
<evidence type="ECO:0000256" key="6">
    <source>
        <dbReference type="ARBA" id="ARBA00023136"/>
    </source>
</evidence>
<keyword evidence="3 7" id="KW-0813">Transport</keyword>
<keyword evidence="11" id="KW-1185">Reference proteome</keyword>
<dbReference type="Proteomes" id="UP001611251">
    <property type="component" value="Unassembled WGS sequence"/>
</dbReference>
<feature type="transmembrane region" description="Helical" evidence="8">
    <location>
        <begin position="388"/>
        <end position="410"/>
    </location>
</feature>
<keyword evidence="5 8" id="KW-1133">Transmembrane helix</keyword>
<feature type="domain" description="Major facilitator superfamily (MFS) profile" evidence="9">
    <location>
        <begin position="16"/>
        <end position="448"/>
    </location>
</feature>
<dbReference type="InterPro" id="IPR005829">
    <property type="entry name" value="Sugar_transporter_CS"/>
</dbReference>
<evidence type="ECO:0000256" key="4">
    <source>
        <dbReference type="ARBA" id="ARBA00022692"/>
    </source>
</evidence>
<name>A0ABW7Q0P2_9GAMM</name>
<feature type="transmembrane region" description="Helical" evidence="8">
    <location>
        <begin position="107"/>
        <end position="129"/>
    </location>
</feature>
<evidence type="ECO:0000256" key="8">
    <source>
        <dbReference type="SAM" id="Phobius"/>
    </source>
</evidence>